<dbReference type="PANTHER" id="PTHR43760:SF1">
    <property type="entry name" value="ENDORIBONUCLEASE L-PSP_CHORISMATE MUTASE-LIKE DOMAIN-CONTAINING PROTEIN"/>
    <property type="match status" value="1"/>
</dbReference>
<dbReference type="PANTHER" id="PTHR43760">
    <property type="entry name" value="ENDORIBONUCLEASE-RELATED"/>
    <property type="match status" value="1"/>
</dbReference>
<organism evidence="2 3">
    <name type="scientific">Candidatus Limivivens merdigallinarum</name>
    <dbReference type="NCBI Taxonomy" id="2840859"/>
    <lineage>
        <taxon>Bacteria</taxon>
        <taxon>Bacillati</taxon>
        <taxon>Bacillota</taxon>
        <taxon>Clostridia</taxon>
        <taxon>Lachnospirales</taxon>
        <taxon>Lachnospiraceae</taxon>
        <taxon>Lachnospiraceae incertae sedis</taxon>
        <taxon>Candidatus Limivivens</taxon>
    </lineage>
</organism>
<evidence type="ECO:0000313" key="2">
    <source>
        <dbReference type="EMBL" id="HIQ96432.1"/>
    </source>
</evidence>
<evidence type="ECO:0000313" key="3">
    <source>
        <dbReference type="Proteomes" id="UP000886886"/>
    </source>
</evidence>
<name>A0A9D0ZVJ9_9FIRM</name>
<dbReference type="AlphaFoldDB" id="A0A9D0ZVJ9"/>
<sequence length="154" mass="16271">MGIQEKMKQLHITLPEPPAKGGVYASVKELSEGLYYISGCGGYFGTEGPAGKVGSDLTVEEGQEAAKRAMLNFLSVVNANLGGLDRIESFVKVLVFVACAPDFYDQPKVANGATQLLVDIFGEEIGAPSRSAIGAPCLPGNTPVEIEGIVRVRR</sequence>
<reference evidence="2" key="1">
    <citation type="submission" date="2020-10" db="EMBL/GenBank/DDBJ databases">
        <authorList>
            <person name="Gilroy R."/>
        </authorList>
    </citation>
    <scope>NUCLEOTIDE SEQUENCE</scope>
    <source>
        <strain evidence="2">ChiSjej3B21-11622</strain>
    </source>
</reference>
<dbReference type="SUPFAM" id="SSF55298">
    <property type="entry name" value="YjgF-like"/>
    <property type="match status" value="1"/>
</dbReference>
<dbReference type="Proteomes" id="UP000886886">
    <property type="component" value="Unassembled WGS sequence"/>
</dbReference>
<dbReference type="Pfam" id="PF14588">
    <property type="entry name" value="YjgF_endoribonc"/>
    <property type="match status" value="1"/>
</dbReference>
<dbReference type="Gene3D" id="3.30.1330.40">
    <property type="entry name" value="RutC-like"/>
    <property type="match status" value="1"/>
</dbReference>
<evidence type="ECO:0000259" key="1">
    <source>
        <dbReference type="Pfam" id="PF14588"/>
    </source>
</evidence>
<dbReference type="InterPro" id="IPR035959">
    <property type="entry name" value="RutC-like_sf"/>
</dbReference>
<accession>A0A9D0ZVJ9</accession>
<proteinExistence type="predicted"/>
<dbReference type="EMBL" id="DVFT01000114">
    <property type="protein sequence ID" value="HIQ96432.1"/>
    <property type="molecule type" value="Genomic_DNA"/>
</dbReference>
<protein>
    <submittedName>
        <fullName evidence="2">RidA family protein</fullName>
    </submittedName>
</protein>
<feature type="domain" description="Endoribonuclease L-PSP/chorismate mutase-like" evidence="1">
    <location>
        <begin position="49"/>
        <end position="142"/>
    </location>
</feature>
<comment type="caution">
    <text evidence="2">The sequence shown here is derived from an EMBL/GenBank/DDBJ whole genome shotgun (WGS) entry which is preliminary data.</text>
</comment>
<dbReference type="InterPro" id="IPR013813">
    <property type="entry name" value="Endoribo_LPSP/chorism_mut-like"/>
</dbReference>
<gene>
    <name evidence="2" type="ORF">IAB26_07715</name>
</gene>
<dbReference type="CDD" id="cd02199">
    <property type="entry name" value="YjgF_YER057c_UK114_like_1"/>
    <property type="match status" value="1"/>
</dbReference>
<reference evidence="2" key="2">
    <citation type="journal article" date="2021" name="PeerJ">
        <title>Extensive microbial diversity within the chicken gut microbiome revealed by metagenomics and culture.</title>
        <authorList>
            <person name="Gilroy R."/>
            <person name="Ravi A."/>
            <person name="Getino M."/>
            <person name="Pursley I."/>
            <person name="Horton D.L."/>
            <person name="Alikhan N.F."/>
            <person name="Baker D."/>
            <person name="Gharbi K."/>
            <person name="Hall N."/>
            <person name="Watson M."/>
            <person name="Adriaenssens E.M."/>
            <person name="Foster-Nyarko E."/>
            <person name="Jarju S."/>
            <person name="Secka A."/>
            <person name="Antonio M."/>
            <person name="Oren A."/>
            <person name="Chaudhuri R.R."/>
            <person name="La Ragione R."/>
            <person name="Hildebrand F."/>
            <person name="Pallen M.J."/>
        </authorList>
    </citation>
    <scope>NUCLEOTIDE SEQUENCE</scope>
    <source>
        <strain evidence="2">ChiSjej3B21-11622</strain>
    </source>
</reference>